<dbReference type="Gene3D" id="3.40.50.1820">
    <property type="entry name" value="alpha/beta hydrolase"/>
    <property type="match status" value="1"/>
</dbReference>
<organism evidence="2 3">
    <name type="scientific">Marinobacter oulmenensis</name>
    <dbReference type="NCBI Taxonomy" id="643747"/>
    <lineage>
        <taxon>Bacteria</taxon>
        <taxon>Pseudomonadati</taxon>
        <taxon>Pseudomonadota</taxon>
        <taxon>Gammaproteobacteria</taxon>
        <taxon>Pseudomonadales</taxon>
        <taxon>Marinobacteraceae</taxon>
        <taxon>Marinobacter</taxon>
    </lineage>
</organism>
<dbReference type="AlphaFoldDB" id="A0A840U869"/>
<dbReference type="SUPFAM" id="SSF53474">
    <property type="entry name" value="alpha/beta-Hydrolases"/>
    <property type="match status" value="1"/>
</dbReference>
<reference evidence="2 3" key="1">
    <citation type="submission" date="2020-08" db="EMBL/GenBank/DDBJ databases">
        <title>Genomic Encyclopedia of Type Strains, Phase IV (KMG-IV): sequencing the most valuable type-strain genomes for metagenomic binning, comparative biology and taxonomic classification.</title>
        <authorList>
            <person name="Goeker M."/>
        </authorList>
    </citation>
    <scope>NUCLEOTIDE SEQUENCE [LARGE SCALE GENOMIC DNA]</scope>
    <source>
        <strain evidence="2 3">DSM 22359</strain>
    </source>
</reference>
<dbReference type="Proteomes" id="UP000591735">
    <property type="component" value="Unassembled WGS sequence"/>
</dbReference>
<name>A0A840U869_9GAMM</name>
<dbReference type="InterPro" id="IPR029058">
    <property type="entry name" value="AB_hydrolase_fold"/>
</dbReference>
<dbReference type="InterPro" id="IPR051218">
    <property type="entry name" value="Sec_MonoDiacylglyc_Lipase"/>
</dbReference>
<proteinExistence type="predicted"/>
<accession>A0A840U869</accession>
<keyword evidence="3" id="KW-1185">Reference proteome</keyword>
<dbReference type="EMBL" id="JACHFE010000006">
    <property type="protein sequence ID" value="MBB5321904.1"/>
    <property type="molecule type" value="Genomic_DNA"/>
</dbReference>
<comment type="caution">
    <text evidence="2">The sequence shown here is derived from an EMBL/GenBank/DDBJ whole genome shotgun (WGS) entry which is preliminary data.</text>
</comment>
<evidence type="ECO:0000313" key="2">
    <source>
        <dbReference type="EMBL" id="MBB5321904.1"/>
    </source>
</evidence>
<dbReference type="PANTHER" id="PTHR45856:SF24">
    <property type="entry name" value="FUNGAL LIPASE-LIKE DOMAIN-CONTAINING PROTEIN"/>
    <property type="match status" value="1"/>
</dbReference>
<protein>
    <recommendedName>
        <fullName evidence="1">Fungal lipase-type domain-containing protein</fullName>
    </recommendedName>
</protein>
<dbReference type="CDD" id="cd00519">
    <property type="entry name" value="Lipase_3"/>
    <property type="match status" value="1"/>
</dbReference>
<dbReference type="GO" id="GO:0006629">
    <property type="term" value="P:lipid metabolic process"/>
    <property type="evidence" value="ECO:0007669"/>
    <property type="project" value="InterPro"/>
</dbReference>
<gene>
    <name evidence="2" type="ORF">HNR38_002399</name>
</gene>
<evidence type="ECO:0000313" key="3">
    <source>
        <dbReference type="Proteomes" id="UP000591735"/>
    </source>
</evidence>
<feature type="domain" description="Fungal lipase-type" evidence="1">
    <location>
        <begin position="131"/>
        <end position="254"/>
    </location>
</feature>
<evidence type="ECO:0000259" key="1">
    <source>
        <dbReference type="Pfam" id="PF01764"/>
    </source>
</evidence>
<sequence>MMSKPIIETSDELNRANELLCKSFPMYRKAYSDRTAWLMACFAELAYIKFNPPFITGKLGRKVETMLLEGKSNDRMLKGAIQLAVEKFCYNQEEEKRLLEEQLEFLGAELVTTFDANGSQAILIKTHDFVVLSFRGTEPTELKDIKADANAVLTKCVTEGKVHSGFHQAYNSIEMEIIQSLEDFNNLPLFITGHSLGGALATIAAKRINHIGGNAACYTFGAPRVSDDHWLMTMKTPIYRVVNSSDGVTMVPPPDKVITPLSWVLGFLPVVGEKLKSALRENFGDYIHGGDMRFLTDVKAGEYHKARLLTHVDIWYRLKGWLRKQFTWKKFGTDHSMTVYRSKLAFIALRRN</sequence>
<dbReference type="InterPro" id="IPR002921">
    <property type="entry name" value="Fungal_lipase-type"/>
</dbReference>
<dbReference type="Pfam" id="PF01764">
    <property type="entry name" value="Lipase_3"/>
    <property type="match status" value="1"/>
</dbReference>
<dbReference type="RefSeq" id="WP_246362672.1">
    <property type="nucleotide sequence ID" value="NZ_JACHFE010000006.1"/>
</dbReference>
<dbReference type="PANTHER" id="PTHR45856">
    <property type="entry name" value="ALPHA/BETA-HYDROLASES SUPERFAMILY PROTEIN"/>
    <property type="match status" value="1"/>
</dbReference>